<evidence type="ECO:0000256" key="3">
    <source>
        <dbReference type="ARBA" id="ARBA00022989"/>
    </source>
</evidence>
<evidence type="ECO:0000256" key="5">
    <source>
        <dbReference type="SAM" id="Coils"/>
    </source>
</evidence>
<feature type="transmembrane region" description="Helical" evidence="6">
    <location>
        <begin position="70"/>
        <end position="89"/>
    </location>
</feature>
<feature type="transmembrane region" description="Helical" evidence="6">
    <location>
        <begin position="101"/>
        <end position="120"/>
    </location>
</feature>
<feature type="transmembrane region" description="Helical" evidence="6">
    <location>
        <begin position="179"/>
        <end position="199"/>
    </location>
</feature>
<feature type="transmembrane region" description="Helical" evidence="6">
    <location>
        <begin position="126"/>
        <end position="144"/>
    </location>
</feature>
<evidence type="ECO:0000313" key="10">
    <source>
        <dbReference type="Proteomes" id="UP000297871"/>
    </source>
</evidence>
<dbReference type="InterPro" id="IPR046483">
    <property type="entry name" value="DUF6576"/>
</dbReference>
<organism evidence="9 10">
    <name type="scientific">Leptospira koniambonensis</name>
    <dbReference type="NCBI Taxonomy" id="2484950"/>
    <lineage>
        <taxon>Bacteria</taxon>
        <taxon>Pseudomonadati</taxon>
        <taxon>Spirochaetota</taxon>
        <taxon>Spirochaetia</taxon>
        <taxon>Leptospirales</taxon>
        <taxon>Leptospiraceae</taxon>
        <taxon>Leptospira</taxon>
    </lineage>
</organism>
<dbReference type="Pfam" id="PF20216">
    <property type="entry name" value="DUF6576"/>
    <property type="match status" value="1"/>
</dbReference>
<evidence type="ECO:0000259" key="7">
    <source>
        <dbReference type="Pfam" id="PF01694"/>
    </source>
</evidence>
<protein>
    <submittedName>
        <fullName evidence="9">Rhomboid family intramembrane serine protease</fullName>
    </submittedName>
</protein>
<evidence type="ECO:0000256" key="4">
    <source>
        <dbReference type="ARBA" id="ARBA00023136"/>
    </source>
</evidence>
<dbReference type="Proteomes" id="UP000297871">
    <property type="component" value="Unassembled WGS sequence"/>
</dbReference>
<dbReference type="InterPro" id="IPR035952">
    <property type="entry name" value="Rhomboid-like_sf"/>
</dbReference>
<dbReference type="Gene3D" id="1.20.1540.10">
    <property type="entry name" value="Rhomboid-like"/>
    <property type="match status" value="1"/>
</dbReference>
<keyword evidence="4 6" id="KW-0472">Membrane</keyword>
<keyword evidence="9" id="KW-0645">Protease</keyword>
<keyword evidence="3 6" id="KW-1133">Transmembrane helix</keyword>
<dbReference type="Pfam" id="PF01694">
    <property type="entry name" value="Rhomboid"/>
    <property type="match status" value="1"/>
</dbReference>
<sequence>MGLERIFGTRTPQGIAFLMATSIVINLLQLILFYSGFDFITPIFGLNAILITKFYYFWQLFTYSFLHSPNYLPHLIFNMLYLYFIGSVLEKQWETKPFLKNYFFFTFTGAIGGLIFWSLGWAGPEAVGANGGIWGLLAVCLVNWPNRELNFWGVMPIKVKLIIPLLFILDFYGEMIRGNYNFGITVGGAIGGFLSYLYYTKLRYKFRINFPSFSFSRWRQKRKMVRWQEEMKTREEAKEEVDRLLEKISKEGMNSLNKKEKKFLKEASSKYYKVED</sequence>
<dbReference type="InterPro" id="IPR022764">
    <property type="entry name" value="Peptidase_S54_rhomboid_dom"/>
</dbReference>
<dbReference type="EMBL" id="RQFY01000004">
    <property type="protein sequence ID" value="TGL35292.1"/>
    <property type="molecule type" value="Genomic_DNA"/>
</dbReference>
<evidence type="ECO:0000259" key="8">
    <source>
        <dbReference type="Pfam" id="PF20216"/>
    </source>
</evidence>
<evidence type="ECO:0000256" key="1">
    <source>
        <dbReference type="ARBA" id="ARBA00004141"/>
    </source>
</evidence>
<evidence type="ECO:0000256" key="6">
    <source>
        <dbReference type="SAM" id="Phobius"/>
    </source>
</evidence>
<comment type="caution">
    <text evidence="9">The sequence shown here is derived from an EMBL/GenBank/DDBJ whole genome shotgun (WGS) entry which is preliminary data.</text>
</comment>
<proteinExistence type="predicted"/>
<feature type="domain" description="Peptidase S54 rhomboid" evidence="7">
    <location>
        <begin position="57"/>
        <end position="197"/>
    </location>
</feature>
<name>A0A4R9JBE6_9LEPT</name>
<keyword evidence="10" id="KW-1185">Reference proteome</keyword>
<feature type="transmembrane region" description="Helical" evidence="6">
    <location>
        <begin position="151"/>
        <end position="173"/>
    </location>
</feature>
<dbReference type="AlphaFoldDB" id="A0A4R9JBE6"/>
<feature type="coiled-coil region" evidence="5">
    <location>
        <begin position="227"/>
        <end position="254"/>
    </location>
</feature>
<dbReference type="GO" id="GO:0016020">
    <property type="term" value="C:membrane"/>
    <property type="evidence" value="ECO:0007669"/>
    <property type="project" value="UniProtKB-SubCell"/>
</dbReference>
<dbReference type="RefSeq" id="WP_135615474.1">
    <property type="nucleotide sequence ID" value="NZ_RQFY01000004.1"/>
</dbReference>
<gene>
    <name evidence="9" type="ORF">EHQ52_12550</name>
</gene>
<keyword evidence="9" id="KW-0378">Hydrolase</keyword>
<dbReference type="GO" id="GO:0006508">
    <property type="term" value="P:proteolysis"/>
    <property type="evidence" value="ECO:0007669"/>
    <property type="project" value="UniProtKB-KW"/>
</dbReference>
<keyword evidence="5" id="KW-0175">Coiled coil</keyword>
<accession>A0A4R9JBE6</accession>
<comment type="subcellular location">
    <subcellularLocation>
        <location evidence="1">Membrane</location>
        <topology evidence="1">Multi-pass membrane protein</topology>
    </subcellularLocation>
</comment>
<feature type="transmembrane region" description="Helical" evidence="6">
    <location>
        <begin position="15"/>
        <end position="34"/>
    </location>
</feature>
<dbReference type="PANTHER" id="PTHR43066:SF11">
    <property type="entry name" value="PEPTIDASE S54 RHOMBOID DOMAIN-CONTAINING PROTEIN"/>
    <property type="match status" value="1"/>
</dbReference>
<keyword evidence="2 6" id="KW-0812">Transmembrane</keyword>
<dbReference type="PANTHER" id="PTHR43066">
    <property type="entry name" value="RHOMBOID-RELATED PROTEIN"/>
    <property type="match status" value="1"/>
</dbReference>
<dbReference type="SUPFAM" id="SSF144091">
    <property type="entry name" value="Rhomboid-like"/>
    <property type="match status" value="1"/>
</dbReference>
<evidence type="ECO:0000256" key="2">
    <source>
        <dbReference type="ARBA" id="ARBA00022692"/>
    </source>
</evidence>
<reference evidence="9" key="1">
    <citation type="journal article" date="2019" name="PLoS Negl. Trop. Dis.">
        <title>Revisiting the worldwide diversity of Leptospira species in the environment.</title>
        <authorList>
            <person name="Vincent A.T."/>
            <person name="Schiettekatte O."/>
            <person name="Bourhy P."/>
            <person name="Veyrier F.J."/>
            <person name="Picardeau M."/>
        </authorList>
    </citation>
    <scope>NUCLEOTIDE SEQUENCE [LARGE SCALE GENOMIC DNA]</scope>
    <source>
        <strain evidence="9">201800265</strain>
    </source>
</reference>
<feature type="domain" description="DUF6576" evidence="8">
    <location>
        <begin position="233"/>
        <end position="269"/>
    </location>
</feature>
<dbReference type="OrthoDB" id="9813074at2"/>
<dbReference type="GO" id="GO:0004252">
    <property type="term" value="F:serine-type endopeptidase activity"/>
    <property type="evidence" value="ECO:0007669"/>
    <property type="project" value="InterPro"/>
</dbReference>
<feature type="transmembrane region" description="Helical" evidence="6">
    <location>
        <begin position="39"/>
        <end position="58"/>
    </location>
</feature>
<evidence type="ECO:0000313" key="9">
    <source>
        <dbReference type="EMBL" id="TGL35292.1"/>
    </source>
</evidence>